<dbReference type="Pfam" id="PF18928">
    <property type="entry name" value="DUF5677"/>
    <property type="match status" value="1"/>
</dbReference>
<sequence>MVYDEKYSHGIEKLAIEAKIEKLEEYVTLGTNLLLDIHKTNRKLKQHDLIIIAYYKKFLEQLDGLVLLIQHRSKSAATVTLRSVFESFLGLEYILSEDSKIKQRALSYYLGFAKEEIDVAEEVLSFSSTSPETTEKFFEIIEIHKDDLNDPIFTEVIEEWNTVKGIMNADHVNPAWYSLFYGPKNLKELSKELDVLFIYEHFYSAFSIEAHGFTALRSTHHTEMDLDFLKLRSEEELETHIHFGTRFFKILTLKITEYFSPEDLKLYSRQVSE</sequence>
<accession>A0A5R9EV12</accession>
<name>A0A5R9EV12_9BACL</name>
<organism evidence="1 2">
    <name type="scientific">Exobacillus caeni</name>
    <dbReference type="NCBI Taxonomy" id="2574798"/>
    <lineage>
        <taxon>Bacteria</taxon>
        <taxon>Bacillati</taxon>
        <taxon>Bacillota</taxon>
        <taxon>Bacilli</taxon>
        <taxon>Bacillales</taxon>
        <taxon>Guptibacillaceae</taxon>
        <taxon>Exobacillus</taxon>
    </lineage>
</organism>
<reference evidence="1 2" key="1">
    <citation type="submission" date="2019-04" db="EMBL/GenBank/DDBJ databases">
        <title>Bacillus caeni sp. nov., a bacterium isolated from mangrove sediment.</title>
        <authorList>
            <person name="Huang H."/>
            <person name="Mo K."/>
            <person name="Hu Y."/>
        </authorList>
    </citation>
    <scope>NUCLEOTIDE SEQUENCE [LARGE SCALE GENOMIC DNA]</scope>
    <source>
        <strain evidence="1 2">HB172195</strain>
    </source>
</reference>
<comment type="caution">
    <text evidence="1">The sequence shown here is derived from an EMBL/GenBank/DDBJ whole genome shotgun (WGS) entry which is preliminary data.</text>
</comment>
<dbReference type="AlphaFoldDB" id="A0A5R9EV12"/>
<evidence type="ECO:0000313" key="2">
    <source>
        <dbReference type="Proteomes" id="UP000308230"/>
    </source>
</evidence>
<dbReference type="EMBL" id="SWLG01000031">
    <property type="protein sequence ID" value="TLS35052.1"/>
    <property type="molecule type" value="Genomic_DNA"/>
</dbReference>
<proteinExistence type="predicted"/>
<keyword evidence="2" id="KW-1185">Reference proteome</keyword>
<dbReference type="OrthoDB" id="956451at2"/>
<dbReference type="RefSeq" id="WP_138129571.1">
    <property type="nucleotide sequence ID" value="NZ_SWLG01000031.1"/>
</dbReference>
<evidence type="ECO:0000313" key="1">
    <source>
        <dbReference type="EMBL" id="TLS35052.1"/>
    </source>
</evidence>
<protein>
    <submittedName>
        <fullName evidence="1">Uncharacterized protein</fullName>
    </submittedName>
</protein>
<gene>
    <name evidence="1" type="ORF">FCL54_22615</name>
</gene>
<dbReference type="Proteomes" id="UP000308230">
    <property type="component" value="Unassembled WGS sequence"/>
</dbReference>
<dbReference type="InterPro" id="IPR043733">
    <property type="entry name" value="DUF5677"/>
</dbReference>